<dbReference type="Proteomes" id="UP000442334">
    <property type="component" value="Unassembled WGS sequence"/>
</dbReference>
<dbReference type="RefSeq" id="WP_151858575.1">
    <property type="nucleotide sequence ID" value="NZ_WCTZ01000014.1"/>
</dbReference>
<protein>
    <submittedName>
        <fullName evidence="1">Abi family protein</fullName>
    </submittedName>
</protein>
<evidence type="ECO:0000313" key="1">
    <source>
        <dbReference type="EMBL" id="KAB4184779.1"/>
    </source>
</evidence>
<comment type="caution">
    <text evidence="1">The sequence shown here is derived from an EMBL/GenBank/DDBJ whole genome shotgun (WGS) entry which is preliminary data.</text>
</comment>
<accession>A0A7J5H5L8</accession>
<dbReference type="InterPro" id="IPR017034">
    <property type="entry name" value="Abi_system_AbiD/AbiF"/>
</dbReference>
<dbReference type="EMBL" id="WCUA01000012">
    <property type="protein sequence ID" value="KAB4184779.1"/>
    <property type="molecule type" value="Genomic_DNA"/>
</dbReference>
<sequence length="297" mass="34693">MRYTKHYSSPTELLTILQDRGLDCSDIDDAESILRSVGYYRLSGYLYPFLKVPKSEHRYKSGSTLGSAVSLYEFDREFRQLVFDQIERIEVAVRSTITNIVCAETGDVFWMTNPSRFAHSDKYNKTLALIDKEIQTSREDFILHFKQSYDDPYPPSWMIAEIIPLGTLTRLYENIASNQMRKKVARYFGLTVPVFVSWMTIVTLTRNSCCHHARLWNRSLSLRALTMTRPLRPWVDNNVQQGRVFFTLCILKHFVDIIRPNNTFKQRLVALLSKYPMVDTSAMGFVKNWQSQPLWND</sequence>
<organism evidence="1 2">
    <name type="scientific">Bacteroides uniformis</name>
    <dbReference type="NCBI Taxonomy" id="820"/>
    <lineage>
        <taxon>Bacteria</taxon>
        <taxon>Pseudomonadati</taxon>
        <taxon>Bacteroidota</taxon>
        <taxon>Bacteroidia</taxon>
        <taxon>Bacteroidales</taxon>
        <taxon>Bacteroidaceae</taxon>
        <taxon>Bacteroides</taxon>
    </lineage>
</organism>
<proteinExistence type="predicted"/>
<reference evidence="1 2" key="1">
    <citation type="journal article" date="2019" name="Nat. Med.">
        <title>A library of human gut bacterial isolates paired with longitudinal multiomics data enables mechanistic microbiome research.</title>
        <authorList>
            <person name="Poyet M."/>
            <person name="Groussin M."/>
            <person name="Gibbons S.M."/>
            <person name="Avila-Pacheco J."/>
            <person name="Jiang X."/>
            <person name="Kearney S.M."/>
            <person name="Perrotta A.R."/>
            <person name="Berdy B."/>
            <person name="Zhao S."/>
            <person name="Lieberman T.D."/>
            <person name="Swanson P.K."/>
            <person name="Smith M."/>
            <person name="Roesemann S."/>
            <person name="Alexander J.E."/>
            <person name="Rich S.A."/>
            <person name="Livny J."/>
            <person name="Vlamakis H."/>
            <person name="Clish C."/>
            <person name="Bullock K."/>
            <person name="Deik A."/>
            <person name="Scott J."/>
            <person name="Pierce K.A."/>
            <person name="Xavier R.J."/>
            <person name="Alm E.J."/>
        </authorList>
    </citation>
    <scope>NUCLEOTIDE SEQUENCE [LARGE SCALE GENOMIC DNA]</scope>
    <source>
        <strain evidence="1 2">BIOML-A21</strain>
    </source>
</reference>
<name>A0A7J5H5L8_BACUN</name>
<dbReference type="AlphaFoldDB" id="A0A7J5H5L8"/>
<dbReference type="Pfam" id="PF07751">
    <property type="entry name" value="Abi_2"/>
    <property type="match status" value="1"/>
</dbReference>
<dbReference type="PIRSF" id="PIRSF034934">
    <property type="entry name" value="AbiF_AbiD"/>
    <property type="match status" value="1"/>
</dbReference>
<dbReference type="InterPro" id="IPR011664">
    <property type="entry name" value="Abi_system_AbiD/AbiF-like"/>
</dbReference>
<evidence type="ECO:0000313" key="2">
    <source>
        <dbReference type="Proteomes" id="UP000442334"/>
    </source>
</evidence>
<gene>
    <name evidence="1" type="ORF">GAQ34_12145</name>
</gene>